<feature type="compositionally biased region" description="Polar residues" evidence="6">
    <location>
        <begin position="14"/>
        <end position="24"/>
    </location>
</feature>
<dbReference type="Proteomes" id="UP000198727">
    <property type="component" value="Unassembled WGS sequence"/>
</dbReference>
<gene>
    <name evidence="9" type="ORF">SAMN05421810_105336</name>
</gene>
<sequence length="425" mass="43862">MCRPGRGRILDTMSGATDTSSPPNQGFEATIKDFWVSRPRRPQHGRKIAGVAAGIGNRYGIDPVVVRVALVVATIFGGVGVFLYLLGWLLFPDERDEVSPVEALVGRGRSTTSAPLTVLLCVALIPSSGWVFGGGWFDGGGFIALALFATAGYLLHRSRGHLNRPVAPPAGTFAATHDTPTSATTTPGWDPLGAAPLAWDLPDPVPAPSPAPPSRPSRPARPPRRRSVFGPLAFWTALVVAVVGVNLGLNGVAWFTPEHVIGLALAVLGAGMVAGAFRGGGRGLVLLAVPLAVVGLALAALPFREFTGGMSNLDAAPRTAQEVLPSYSRTVGNVDLDLSALPATAEVSTVVSVGAGNGTVIVPDTADVRFTCESWAGEQDCLDERQSGMGLPPVSGENNGGDGPGGARIDLTVRAGTGNVEVRRG</sequence>
<feature type="region of interest" description="Disordered" evidence="6">
    <location>
        <begin position="1"/>
        <end position="26"/>
    </location>
</feature>
<feature type="transmembrane region" description="Helical" evidence="7">
    <location>
        <begin position="68"/>
        <end position="91"/>
    </location>
</feature>
<evidence type="ECO:0000313" key="10">
    <source>
        <dbReference type="Proteomes" id="UP000198727"/>
    </source>
</evidence>
<dbReference type="InterPro" id="IPR052027">
    <property type="entry name" value="PspC"/>
</dbReference>
<comment type="subcellular location">
    <subcellularLocation>
        <location evidence="1">Cell membrane</location>
        <topology evidence="1">Single-pass membrane protein</topology>
    </subcellularLocation>
</comment>
<evidence type="ECO:0000256" key="5">
    <source>
        <dbReference type="ARBA" id="ARBA00023136"/>
    </source>
</evidence>
<dbReference type="Pfam" id="PF04024">
    <property type="entry name" value="PspC"/>
    <property type="match status" value="1"/>
</dbReference>
<evidence type="ECO:0000259" key="8">
    <source>
        <dbReference type="Pfam" id="PF04024"/>
    </source>
</evidence>
<feature type="transmembrane region" description="Helical" evidence="7">
    <location>
        <begin position="139"/>
        <end position="155"/>
    </location>
</feature>
<protein>
    <submittedName>
        <fullName evidence="9">Phage shock protein PspC (Stress-responsive transcriptional regulator)</fullName>
    </submittedName>
</protein>
<feature type="transmembrane region" description="Helical" evidence="7">
    <location>
        <begin position="284"/>
        <end position="303"/>
    </location>
</feature>
<evidence type="ECO:0000256" key="3">
    <source>
        <dbReference type="ARBA" id="ARBA00022692"/>
    </source>
</evidence>
<dbReference type="PANTHER" id="PTHR33885">
    <property type="entry name" value="PHAGE SHOCK PROTEIN C"/>
    <property type="match status" value="1"/>
</dbReference>
<feature type="transmembrane region" description="Helical" evidence="7">
    <location>
        <begin position="228"/>
        <end position="247"/>
    </location>
</feature>
<evidence type="ECO:0000256" key="2">
    <source>
        <dbReference type="ARBA" id="ARBA00022475"/>
    </source>
</evidence>
<keyword evidence="5 7" id="KW-0472">Membrane</keyword>
<proteinExistence type="predicted"/>
<feature type="region of interest" description="Disordered" evidence="6">
    <location>
        <begin position="168"/>
        <end position="189"/>
    </location>
</feature>
<evidence type="ECO:0000256" key="4">
    <source>
        <dbReference type="ARBA" id="ARBA00022989"/>
    </source>
</evidence>
<evidence type="ECO:0000256" key="7">
    <source>
        <dbReference type="SAM" id="Phobius"/>
    </source>
</evidence>
<evidence type="ECO:0000256" key="1">
    <source>
        <dbReference type="ARBA" id="ARBA00004162"/>
    </source>
</evidence>
<feature type="region of interest" description="Disordered" evidence="6">
    <location>
        <begin position="203"/>
        <end position="223"/>
    </location>
</feature>
<evidence type="ECO:0000313" key="9">
    <source>
        <dbReference type="EMBL" id="SFQ24682.1"/>
    </source>
</evidence>
<accession>A0A1I5WY42</accession>
<keyword evidence="2" id="KW-1003">Cell membrane</keyword>
<dbReference type="EMBL" id="FOWW01000005">
    <property type="protein sequence ID" value="SFQ24682.1"/>
    <property type="molecule type" value="Genomic_DNA"/>
</dbReference>
<feature type="compositionally biased region" description="Pro residues" evidence="6">
    <location>
        <begin position="203"/>
        <end position="220"/>
    </location>
</feature>
<dbReference type="STRING" id="587909.SAMN05421810_105336"/>
<keyword evidence="10" id="KW-1185">Reference proteome</keyword>
<feature type="region of interest" description="Disordered" evidence="6">
    <location>
        <begin position="386"/>
        <end position="408"/>
    </location>
</feature>
<dbReference type="PANTHER" id="PTHR33885:SF3">
    <property type="entry name" value="PHAGE SHOCK PROTEIN C"/>
    <property type="match status" value="1"/>
</dbReference>
<evidence type="ECO:0000256" key="6">
    <source>
        <dbReference type="SAM" id="MobiDB-lite"/>
    </source>
</evidence>
<feature type="transmembrane region" description="Helical" evidence="7">
    <location>
        <begin position="259"/>
        <end position="277"/>
    </location>
</feature>
<dbReference type="AlphaFoldDB" id="A0A1I5WY42"/>
<feature type="domain" description="Phage shock protein PspC N-terminal" evidence="8">
    <location>
        <begin position="38"/>
        <end position="94"/>
    </location>
</feature>
<dbReference type="InterPro" id="IPR007168">
    <property type="entry name" value="Phageshock_PspC_N"/>
</dbReference>
<feature type="compositionally biased region" description="Low complexity" evidence="6">
    <location>
        <begin position="174"/>
        <end position="186"/>
    </location>
</feature>
<reference evidence="10" key="1">
    <citation type="submission" date="2016-10" db="EMBL/GenBank/DDBJ databases">
        <authorList>
            <person name="Varghese N."/>
            <person name="Submissions S."/>
        </authorList>
    </citation>
    <scope>NUCLEOTIDE SEQUENCE [LARGE SCALE GENOMIC DNA]</scope>
    <source>
        <strain evidence="10">CGMCC 4.5579</strain>
    </source>
</reference>
<name>A0A1I5WY42_9PSEU</name>
<keyword evidence="3 7" id="KW-0812">Transmembrane</keyword>
<organism evidence="9 10">
    <name type="scientific">Amycolatopsis arida</name>
    <dbReference type="NCBI Taxonomy" id="587909"/>
    <lineage>
        <taxon>Bacteria</taxon>
        <taxon>Bacillati</taxon>
        <taxon>Actinomycetota</taxon>
        <taxon>Actinomycetes</taxon>
        <taxon>Pseudonocardiales</taxon>
        <taxon>Pseudonocardiaceae</taxon>
        <taxon>Amycolatopsis</taxon>
    </lineage>
</organism>
<keyword evidence="4 7" id="KW-1133">Transmembrane helix</keyword>
<dbReference type="GO" id="GO:0005886">
    <property type="term" value="C:plasma membrane"/>
    <property type="evidence" value="ECO:0007669"/>
    <property type="project" value="UniProtKB-SubCell"/>
</dbReference>